<dbReference type="PANTHER" id="PTHR30511">
    <property type="entry name" value="ALANINE RACEMASE"/>
    <property type="match status" value="1"/>
</dbReference>
<dbReference type="Gene3D" id="2.40.37.10">
    <property type="entry name" value="Lyase, Ornithine Decarboxylase, Chain A, domain 1"/>
    <property type="match status" value="1"/>
</dbReference>
<dbReference type="Gene3D" id="3.20.20.10">
    <property type="entry name" value="Alanine racemase"/>
    <property type="match status" value="1"/>
</dbReference>
<evidence type="ECO:0000256" key="4">
    <source>
        <dbReference type="HAMAP-Rule" id="MF_01201"/>
    </source>
</evidence>
<comment type="caution">
    <text evidence="6">The sequence shown here is derived from an EMBL/GenBank/DDBJ whole genome shotgun (WGS) entry which is preliminary data.</text>
</comment>
<dbReference type="EMBL" id="WBZJ01000001">
    <property type="protein sequence ID" value="KAB3522896.1"/>
    <property type="molecule type" value="Genomic_DNA"/>
</dbReference>
<dbReference type="HAMAP" id="MF_01201">
    <property type="entry name" value="Ala_racemase"/>
    <property type="match status" value="1"/>
</dbReference>
<name>A0ABQ6VEP1_9CORY</name>
<comment type="cofactor">
    <cofactor evidence="1 4">
        <name>pyridoxal 5'-phosphate</name>
        <dbReference type="ChEBI" id="CHEBI:597326"/>
    </cofactor>
</comment>
<dbReference type="CDD" id="cd00430">
    <property type="entry name" value="PLPDE_III_AR"/>
    <property type="match status" value="1"/>
</dbReference>
<feature type="active site" description="Proton acceptor; specific for D-alanine" evidence="4">
    <location>
        <position position="50"/>
    </location>
</feature>
<reference evidence="6 7" key="1">
    <citation type="submission" date="2019-10" db="EMBL/GenBank/DDBJ databases">
        <title>Corynebacterium sp novel species isolated from the respiratory tract of Marmot.</title>
        <authorList>
            <person name="Zhang G."/>
        </authorList>
    </citation>
    <scope>NUCLEOTIDE SEQUENCE [LARGE SCALE GENOMIC DNA]</scope>
    <source>
        <strain evidence="6 7">336</strain>
    </source>
</reference>
<organism evidence="6 7">
    <name type="scientific">Corynebacterium zhongnanshanii</name>
    <dbReference type="NCBI Taxonomy" id="2768834"/>
    <lineage>
        <taxon>Bacteria</taxon>
        <taxon>Bacillati</taxon>
        <taxon>Actinomycetota</taxon>
        <taxon>Actinomycetes</taxon>
        <taxon>Mycobacteriales</taxon>
        <taxon>Corynebacteriaceae</taxon>
        <taxon>Corynebacterium</taxon>
    </lineage>
</organism>
<dbReference type="SMART" id="SM01005">
    <property type="entry name" value="Ala_racemase_C"/>
    <property type="match status" value="1"/>
</dbReference>
<keyword evidence="7" id="KW-1185">Reference proteome</keyword>
<feature type="binding site" evidence="4">
    <location>
        <position position="152"/>
    </location>
    <ligand>
        <name>substrate</name>
    </ligand>
</feature>
<comment type="pathway">
    <text evidence="4">Amino-acid biosynthesis; D-alanine biosynthesis; D-alanine from L-alanine: step 1/1.</text>
</comment>
<dbReference type="SUPFAM" id="SSF51419">
    <property type="entry name" value="PLP-binding barrel"/>
    <property type="match status" value="1"/>
</dbReference>
<sequence>MTTSASPSAQPTAPTHPVLAEVIVDISAIRANVRTLVDKAAPAQVMAIVKADGYNHGASVAAQAALDGGAQMLGVATCAEALSLRTQGFTCPITAWMWIPGEPLEDVFAEDITVGIPSLAHAEAFVQAAAAASEASGIRPKAGLMVDTGLSRSGISPVELDQVIDFLAQHAQTFEMTGAFSHLASADMDAGREVTDLQAARFNAAIAKAEAAGLAMPANHLANTPALLSRPDLRYQVVRPGVSVYGIDPMETPTDTHFAPAMTLRARVVTTRTVQAGEGVSYGHLWHAQQDTTTAVVALGYADGIPRSASGKFSVAINGTRYPQIGRVCMDQFVVDLGQDHSVKPGDWAVVFGHNGPHVDEFAQASGTISYENLTLPRGPRVARRVVNSAEEIDGNEAANDR</sequence>
<feature type="modified residue" description="N6-(pyridoxal phosphate)lysine" evidence="4">
    <location>
        <position position="50"/>
    </location>
</feature>
<evidence type="ECO:0000313" key="7">
    <source>
        <dbReference type="Proteomes" id="UP000436181"/>
    </source>
</evidence>
<keyword evidence="2 4" id="KW-0663">Pyridoxal phosphate</keyword>
<evidence type="ECO:0000256" key="2">
    <source>
        <dbReference type="ARBA" id="ARBA00022898"/>
    </source>
</evidence>
<comment type="catalytic activity">
    <reaction evidence="4">
        <text>L-alanine = D-alanine</text>
        <dbReference type="Rhea" id="RHEA:20249"/>
        <dbReference type="ChEBI" id="CHEBI:57416"/>
        <dbReference type="ChEBI" id="CHEBI:57972"/>
        <dbReference type="EC" id="5.1.1.1"/>
    </reaction>
</comment>
<dbReference type="SUPFAM" id="SSF50621">
    <property type="entry name" value="Alanine racemase C-terminal domain-like"/>
    <property type="match status" value="1"/>
</dbReference>
<feature type="domain" description="Alanine racemase C-terminal" evidence="5">
    <location>
        <begin position="261"/>
        <end position="387"/>
    </location>
</feature>
<evidence type="ECO:0000256" key="1">
    <source>
        <dbReference type="ARBA" id="ARBA00001933"/>
    </source>
</evidence>
<dbReference type="Pfam" id="PF01168">
    <property type="entry name" value="Ala_racemase_N"/>
    <property type="match status" value="1"/>
</dbReference>
<keyword evidence="3 4" id="KW-0413">Isomerase</keyword>
<dbReference type="InterPro" id="IPR009006">
    <property type="entry name" value="Ala_racemase/Decarboxylase_C"/>
</dbReference>
<dbReference type="NCBIfam" id="TIGR00492">
    <property type="entry name" value="alr"/>
    <property type="match status" value="1"/>
</dbReference>
<dbReference type="InterPro" id="IPR029066">
    <property type="entry name" value="PLP-binding_barrel"/>
</dbReference>
<feature type="binding site" evidence="4">
    <location>
        <position position="330"/>
    </location>
    <ligand>
        <name>substrate</name>
    </ligand>
</feature>
<dbReference type="PANTHER" id="PTHR30511:SF0">
    <property type="entry name" value="ALANINE RACEMASE, CATABOLIC-RELATED"/>
    <property type="match status" value="1"/>
</dbReference>
<dbReference type="Proteomes" id="UP000436181">
    <property type="component" value="Unassembled WGS sequence"/>
</dbReference>
<comment type="function">
    <text evidence="4">Catalyzes the interconversion of L-alanine and D-alanine. May also act on other amino acids.</text>
</comment>
<accession>A0ABQ6VEP1</accession>
<dbReference type="InterPro" id="IPR011079">
    <property type="entry name" value="Ala_racemase_C"/>
</dbReference>
<protein>
    <recommendedName>
        <fullName evidence="4">Alanine racemase</fullName>
        <ecNumber evidence="4">5.1.1.1</ecNumber>
    </recommendedName>
</protein>
<dbReference type="PRINTS" id="PR00992">
    <property type="entry name" value="ALARACEMASE"/>
</dbReference>
<dbReference type="InterPro" id="IPR000821">
    <property type="entry name" value="Ala_racemase"/>
</dbReference>
<dbReference type="Pfam" id="PF00842">
    <property type="entry name" value="Ala_racemase_C"/>
    <property type="match status" value="1"/>
</dbReference>
<gene>
    <name evidence="6" type="primary">alr</name>
    <name evidence="6" type="ORF">F8377_01625</name>
</gene>
<dbReference type="RefSeq" id="WP_151843743.1">
    <property type="nucleotide sequence ID" value="NZ_WBZJ01000001.1"/>
</dbReference>
<evidence type="ECO:0000259" key="5">
    <source>
        <dbReference type="SMART" id="SM01005"/>
    </source>
</evidence>
<dbReference type="EC" id="5.1.1.1" evidence="4"/>
<dbReference type="InterPro" id="IPR001608">
    <property type="entry name" value="Ala_racemase_N"/>
</dbReference>
<proteinExistence type="inferred from homology"/>
<feature type="active site" description="Proton acceptor; specific for L-alanine" evidence="4">
    <location>
        <position position="282"/>
    </location>
</feature>
<dbReference type="GO" id="GO:0008784">
    <property type="term" value="F:alanine racemase activity"/>
    <property type="evidence" value="ECO:0007669"/>
    <property type="project" value="UniProtKB-EC"/>
</dbReference>
<evidence type="ECO:0000256" key="3">
    <source>
        <dbReference type="ARBA" id="ARBA00023235"/>
    </source>
</evidence>
<comment type="similarity">
    <text evidence="4">Belongs to the alanine racemase family.</text>
</comment>
<evidence type="ECO:0000313" key="6">
    <source>
        <dbReference type="EMBL" id="KAB3522896.1"/>
    </source>
</evidence>